<comment type="caution">
    <text evidence="2">The sequence shown here is derived from an EMBL/GenBank/DDBJ whole genome shotgun (WGS) entry which is preliminary data.</text>
</comment>
<evidence type="ECO:0000313" key="3">
    <source>
        <dbReference type="Proteomes" id="UP001054252"/>
    </source>
</evidence>
<sequence length="43" mass="5037">MKLLTISIINQLNMALVIIASILRWKLTFLGLRREQMGSIYHH</sequence>
<feature type="transmembrane region" description="Helical" evidence="1">
    <location>
        <begin position="6"/>
        <end position="27"/>
    </location>
</feature>
<evidence type="ECO:0000313" key="2">
    <source>
        <dbReference type="EMBL" id="GKV22212.1"/>
    </source>
</evidence>
<dbReference type="Proteomes" id="UP001054252">
    <property type="component" value="Unassembled WGS sequence"/>
</dbReference>
<keyword evidence="1" id="KW-0472">Membrane</keyword>
<keyword evidence="3" id="KW-1185">Reference proteome</keyword>
<dbReference type="AlphaFoldDB" id="A0AAV5KC78"/>
<name>A0AAV5KC78_9ROSI</name>
<dbReference type="EMBL" id="BPVZ01000059">
    <property type="protein sequence ID" value="GKV22212.1"/>
    <property type="molecule type" value="Genomic_DNA"/>
</dbReference>
<keyword evidence="1" id="KW-0812">Transmembrane</keyword>
<protein>
    <submittedName>
        <fullName evidence="2">Uncharacterized protein</fullName>
    </submittedName>
</protein>
<proteinExistence type="predicted"/>
<keyword evidence="1" id="KW-1133">Transmembrane helix</keyword>
<reference evidence="2 3" key="1">
    <citation type="journal article" date="2021" name="Commun. Biol.">
        <title>The genome of Shorea leprosula (Dipterocarpaceae) highlights the ecological relevance of drought in aseasonal tropical rainforests.</title>
        <authorList>
            <person name="Ng K.K.S."/>
            <person name="Kobayashi M.J."/>
            <person name="Fawcett J.A."/>
            <person name="Hatakeyama M."/>
            <person name="Paape T."/>
            <person name="Ng C.H."/>
            <person name="Ang C.C."/>
            <person name="Tnah L.H."/>
            <person name="Lee C.T."/>
            <person name="Nishiyama T."/>
            <person name="Sese J."/>
            <person name="O'Brien M.J."/>
            <person name="Copetti D."/>
            <person name="Mohd Noor M.I."/>
            <person name="Ong R.C."/>
            <person name="Putra M."/>
            <person name="Sireger I.Z."/>
            <person name="Indrioko S."/>
            <person name="Kosugi Y."/>
            <person name="Izuno A."/>
            <person name="Isagi Y."/>
            <person name="Lee S.L."/>
            <person name="Shimizu K.K."/>
        </authorList>
    </citation>
    <scope>NUCLEOTIDE SEQUENCE [LARGE SCALE GENOMIC DNA]</scope>
    <source>
        <strain evidence="2">214</strain>
    </source>
</reference>
<evidence type="ECO:0000256" key="1">
    <source>
        <dbReference type="SAM" id="Phobius"/>
    </source>
</evidence>
<organism evidence="2 3">
    <name type="scientific">Rubroshorea leprosula</name>
    <dbReference type="NCBI Taxonomy" id="152421"/>
    <lineage>
        <taxon>Eukaryota</taxon>
        <taxon>Viridiplantae</taxon>
        <taxon>Streptophyta</taxon>
        <taxon>Embryophyta</taxon>
        <taxon>Tracheophyta</taxon>
        <taxon>Spermatophyta</taxon>
        <taxon>Magnoliopsida</taxon>
        <taxon>eudicotyledons</taxon>
        <taxon>Gunneridae</taxon>
        <taxon>Pentapetalae</taxon>
        <taxon>rosids</taxon>
        <taxon>malvids</taxon>
        <taxon>Malvales</taxon>
        <taxon>Dipterocarpaceae</taxon>
        <taxon>Rubroshorea</taxon>
    </lineage>
</organism>
<accession>A0AAV5KC78</accession>
<gene>
    <name evidence="2" type="ORF">SLEP1_g32096</name>
</gene>